<name>A0A085N4F6_9BILA</name>
<organism evidence="1">
    <name type="scientific">Trichuris suis</name>
    <name type="common">pig whipworm</name>
    <dbReference type="NCBI Taxonomy" id="68888"/>
    <lineage>
        <taxon>Eukaryota</taxon>
        <taxon>Metazoa</taxon>
        <taxon>Ecdysozoa</taxon>
        <taxon>Nematoda</taxon>
        <taxon>Enoplea</taxon>
        <taxon>Dorylaimia</taxon>
        <taxon>Trichinellida</taxon>
        <taxon>Trichuridae</taxon>
        <taxon>Trichuris</taxon>
    </lineage>
</organism>
<proteinExistence type="predicted"/>
<sequence>MQQVNRLNLPCPVPSYVTGLGEKILRLGKTLGFRVFFKRSPNLSSPLRSDKIRVPMNKKAGVVYMAKCACSATYNGEIGCTLEKRFGQHVVPTMVY</sequence>
<evidence type="ECO:0000313" key="1">
    <source>
        <dbReference type="EMBL" id="KFD64352.1"/>
    </source>
</evidence>
<reference evidence="1" key="1">
    <citation type="journal article" date="2014" name="Nat. Genet.">
        <title>Genome and transcriptome of the porcine whipworm Trichuris suis.</title>
        <authorList>
            <person name="Jex A.R."/>
            <person name="Nejsum P."/>
            <person name="Schwarz E.M."/>
            <person name="Hu L."/>
            <person name="Young N.D."/>
            <person name="Hall R.S."/>
            <person name="Korhonen P.K."/>
            <person name="Liao S."/>
            <person name="Thamsborg S."/>
            <person name="Xia J."/>
            <person name="Xu P."/>
            <person name="Wang S."/>
            <person name="Scheerlinck J.P."/>
            <person name="Hofmann A."/>
            <person name="Sternberg P.W."/>
            <person name="Wang J."/>
            <person name="Gasser R.B."/>
        </authorList>
    </citation>
    <scope>NUCLEOTIDE SEQUENCE [LARGE SCALE GENOMIC DNA]</scope>
    <source>
        <strain evidence="1">DCEP-RM93F</strain>
    </source>
</reference>
<dbReference type="EMBL" id="KL367556">
    <property type="protein sequence ID" value="KFD64352.1"/>
    <property type="molecule type" value="Genomic_DNA"/>
</dbReference>
<gene>
    <name evidence="1" type="ORF">M514_04407</name>
</gene>
<dbReference type="Proteomes" id="UP000030758">
    <property type="component" value="Unassembled WGS sequence"/>
</dbReference>
<accession>A0A085N4F6</accession>
<protein>
    <submittedName>
        <fullName evidence="1">Uncharacterized protein</fullName>
    </submittedName>
</protein>
<dbReference type="AlphaFoldDB" id="A0A085N4F6"/>